<dbReference type="EMBL" id="UZAF01016539">
    <property type="protein sequence ID" value="VDO29883.1"/>
    <property type="molecule type" value="Genomic_DNA"/>
</dbReference>
<sequence>MDEQEYNCSGRSQSEWESRGSVNYVQGIYFAVTGTLFEILYVLCLIGMVRGKLLRTPCYCLMFFNGIIDIMDIIASSFFPAYFHLTGAVFCTSVGIDWFAGYFSWCVWSGASFNCIVLALNRIVEMIPFAEGFRFLFEGRALLLWMTLSVAYMIVLPFVNRSHPYNTVVAAYISSPVITDDNEKVLIQVLLISSTITITSTLHVLMTFFSLTRNTIIAANILWQLSHGLHGVIYLSFNREIRYQVTKMLPGKKRRIWAVTINTAS</sequence>
<proteinExistence type="predicted"/>
<evidence type="ECO:0000313" key="4">
    <source>
        <dbReference type="WBParaSite" id="HPLM_0000674301-mRNA-1"/>
    </source>
</evidence>
<dbReference type="SUPFAM" id="SSF81321">
    <property type="entry name" value="Family A G protein-coupled receptor-like"/>
    <property type="match status" value="1"/>
</dbReference>
<keyword evidence="1" id="KW-1133">Transmembrane helix</keyword>
<reference evidence="2 3" key="2">
    <citation type="submission" date="2018-11" db="EMBL/GenBank/DDBJ databases">
        <authorList>
            <consortium name="Pathogen Informatics"/>
        </authorList>
    </citation>
    <scope>NUCLEOTIDE SEQUENCE [LARGE SCALE GENOMIC DNA]</scope>
    <source>
        <strain evidence="2 3">MHpl1</strain>
    </source>
</reference>
<evidence type="ECO:0000256" key="1">
    <source>
        <dbReference type="SAM" id="Phobius"/>
    </source>
</evidence>
<name>A0A0N4W912_HAEPC</name>
<dbReference type="Proteomes" id="UP000268014">
    <property type="component" value="Unassembled WGS sequence"/>
</dbReference>
<feature type="transmembrane region" description="Helical" evidence="1">
    <location>
        <begin position="141"/>
        <end position="159"/>
    </location>
</feature>
<evidence type="ECO:0000313" key="3">
    <source>
        <dbReference type="Proteomes" id="UP000268014"/>
    </source>
</evidence>
<feature type="transmembrane region" description="Helical" evidence="1">
    <location>
        <begin position="102"/>
        <end position="120"/>
    </location>
</feature>
<dbReference type="Pfam" id="PF10321">
    <property type="entry name" value="7TM_GPCR_Srt"/>
    <property type="match status" value="1"/>
</dbReference>
<dbReference type="PANTHER" id="PTHR23021">
    <property type="entry name" value="SERPENTINE RECEPTOR, CLASS T"/>
    <property type="match status" value="1"/>
</dbReference>
<feature type="transmembrane region" description="Helical" evidence="1">
    <location>
        <begin position="185"/>
        <end position="205"/>
    </location>
</feature>
<dbReference type="InterPro" id="IPR019425">
    <property type="entry name" value="7TM_GPCR_serpentine_rcpt_Srt"/>
</dbReference>
<feature type="transmembrane region" description="Helical" evidence="1">
    <location>
        <begin position="28"/>
        <end position="49"/>
    </location>
</feature>
<dbReference type="WBParaSite" id="HPLM_0000674301-mRNA-1">
    <property type="protein sequence ID" value="HPLM_0000674301-mRNA-1"/>
    <property type="gene ID" value="HPLM_0000674301"/>
</dbReference>
<gene>
    <name evidence="2" type="ORF">HPLM_LOCUS6735</name>
</gene>
<feature type="transmembrane region" description="Helical" evidence="1">
    <location>
        <begin position="61"/>
        <end position="82"/>
    </location>
</feature>
<keyword evidence="1" id="KW-0472">Membrane</keyword>
<evidence type="ECO:0000313" key="2">
    <source>
        <dbReference type="EMBL" id="VDO29883.1"/>
    </source>
</evidence>
<keyword evidence="1" id="KW-0812">Transmembrane</keyword>
<dbReference type="STRING" id="6290.A0A0N4W912"/>
<dbReference type="OrthoDB" id="5846777at2759"/>
<accession>A0A0N4W912</accession>
<organism evidence="4">
    <name type="scientific">Haemonchus placei</name>
    <name type="common">Barber's pole worm</name>
    <dbReference type="NCBI Taxonomy" id="6290"/>
    <lineage>
        <taxon>Eukaryota</taxon>
        <taxon>Metazoa</taxon>
        <taxon>Ecdysozoa</taxon>
        <taxon>Nematoda</taxon>
        <taxon>Chromadorea</taxon>
        <taxon>Rhabditida</taxon>
        <taxon>Rhabditina</taxon>
        <taxon>Rhabditomorpha</taxon>
        <taxon>Strongyloidea</taxon>
        <taxon>Trichostrongylidae</taxon>
        <taxon>Haemonchus</taxon>
    </lineage>
</organism>
<keyword evidence="3" id="KW-1185">Reference proteome</keyword>
<dbReference type="PANTHER" id="PTHR23021:SF11">
    <property type="entry name" value="SERPENTINE RECEPTOR, CLASS T"/>
    <property type="match status" value="1"/>
</dbReference>
<protein>
    <submittedName>
        <fullName evidence="4">G protein-coupled receptor</fullName>
    </submittedName>
</protein>
<dbReference type="AlphaFoldDB" id="A0A0N4W912"/>
<dbReference type="OMA" id="IAANILW"/>
<reference evidence="4" key="1">
    <citation type="submission" date="2017-02" db="UniProtKB">
        <authorList>
            <consortium name="WormBaseParasite"/>
        </authorList>
    </citation>
    <scope>IDENTIFICATION</scope>
</reference>